<evidence type="ECO:0000256" key="1">
    <source>
        <dbReference type="ARBA" id="ARBA00022676"/>
    </source>
</evidence>
<keyword evidence="1" id="KW-0328">Glycosyltransferase</keyword>
<dbReference type="Proteomes" id="UP000004835">
    <property type="component" value="Unassembled WGS sequence"/>
</dbReference>
<proteinExistence type="predicted"/>
<accession>F0ELR5</accession>
<dbReference type="PANTHER" id="PTHR48043">
    <property type="entry name" value="EG:EG0003.4 PROTEIN-RELATED"/>
    <property type="match status" value="1"/>
</dbReference>
<dbReference type="AlphaFoldDB" id="F0ELR5"/>
<sequence length="468" mass="53799">MVYSLKGFLYYSKFLVKQCKKMNEKVCKKLLLSMRSFSILERNEWMDSIHEEDCMPMILFAPAVFNLAETTRMIKVAKQMQGNHHCEFFGFSKTFASLIIESGFTYHLLTPTLTEKQEEQIIKLDQLRSFKNPFTKEMVAALILSEKKLVDKLAPQVIVTGSNVTIFLSARSKQIPLVYVKPYAMSDPFFRSDSAFIPSSLRFFGPLRKPLWYWTRKQLVKSRWMPRAFKHAAQTEKLSMPETSLRMMDADLNLITTPERFITKELLPDNYRIVGPIFAKMGASLPEEVLTFIEQKRRERKRIVYFAMGSSGNPRMVRKILAFLQNRPELAIIAPVTHLLKGKHNVSENLFLTEYLPSHLLHEHIDFSFIHGGEGTVQTACASGKPFIGIGMHYEQSCNIQYCVAYGNAIALTKPVTEKNLETALTEVTDLKICQQACQLKNHFPTNGPQKAMQEIEHFLEINNSDYH</sequence>
<dbReference type="HOGENOM" id="CLU_046526_0_0_9"/>
<evidence type="ECO:0000313" key="4">
    <source>
        <dbReference type="Proteomes" id="UP000004835"/>
    </source>
</evidence>
<dbReference type="Pfam" id="PF00201">
    <property type="entry name" value="UDPGT"/>
    <property type="match status" value="1"/>
</dbReference>
<dbReference type="PANTHER" id="PTHR48043:SF145">
    <property type="entry name" value="FI06409P-RELATED"/>
    <property type="match status" value="1"/>
</dbReference>
<protein>
    <recommendedName>
        <fullName evidence="5">Glycosyltransferase family 28 C-terminal domain protein</fullName>
    </recommendedName>
</protein>
<dbReference type="SUPFAM" id="SSF53756">
    <property type="entry name" value="UDP-Glycosyltransferase/glycogen phosphorylase"/>
    <property type="match status" value="1"/>
</dbReference>
<organism evidence="3 4">
    <name type="scientific">Enterococcus casseliflavus ATCC 12755</name>
    <dbReference type="NCBI Taxonomy" id="888066"/>
    <lineage>
        <taxon>Bacteria</taxon>
        <taxon>Bacillati</taxon>
        <taxon>Bacillota</taxon>
        <taxon>Bacilli</taxon>
        <taxon>Lactobacillales</taxon>
        <taxon>Enterococcaceae</taxon>
        <taxon>Enterococcus</taxon>
    </lineage>
</organism>
<dbReference type="EMBL" id="AEWT01000021">
    <property type="protein sequence ID" value="EGC68999.1"/>
    <property type="molecule type" value="Genomic_DNA"/>
</dbReference>
<reference evidence="3 4" key="1">
    <citation type="submission" date="2011-01" db="EMBL/GenBank/DDBJ databases">
        <authorList>
            <person name="Muzny D."/>
            <person name="Qin X."/>
            <person name="Deng J."/>
            <person name="Jiang H."/>
            <person name="Liu Y."/>
            <person name="Qu J."/>
            <person name="Song X.-Z."/>
            <person name="Zhang L."/>
            <person name="Thornton R."/>
            <person name="Coyle M."/>
            <person name="Francisco L."/>
            <person name="Jackson L."/>
            <person name="Javaid M."/>
            <person name="Korchina V."/>
            <person name="Kovar C."/>
            <person name="Mata R."/>
            <person name="Mathew T."/>
            <person name="Ngo R."/>
            <person name="Nguyen L."/>
            <person name="Nguyen N."/>
            <person name="Okwuonu G."/>
            <person name="Ongeri F."/>
            <person name="Pham C."/>
            <person name="Simmons D."/>
            <person name="Wilczek-Boney K."/>
            <person name="Hale W."/>
            <person name="Jakkamsetti A."/>
            <person name="Pham P."/>
            <person name="Ruth R."/>
            <person name="San Lucas F."/>
            <person name="Warren J."/>
            <person name="Zhang J."/>
            <person name="Zhao Z."/>
            <person name="Zhou C."/>
            <person name="Zhu D."/>
            <person name="Lee S."/>
            <person name="Bess C."/>
            <person name="Blankenburg K."/>
            <person name="Forbes L."/>
            <person name="Fu Q."/>
            <person name="Gubbala S."/>
            <person name="Hirani K."/>
            <person name="Jayaseelan J.C."/>
            <person name="Lara F."/>
            <person name="Munidasa M."/>
            <person name="Palculict T."/>
            <person name="Patil S."/>
            <person name="Pu L.-L."/>
            <person name="Saada N."/>
            <person name="Tang L."/>
            <person name="Weissenberger G."/>
            <person name="Zhu Y."/>
            <person name="Hemphill L."/>
            <person name="Shang Y."/>
            <person name="Youmans B."/>
            <person name="Ayvaz T."/>
            <person name="Ross M."/>
            <person name="Santibanez J."/>
            <person name="Aqrawi P."/>
            <person name="Gross S."/>
            <person name="Joshi V."/>
            <person name="Fowler G."/>
            <person name="Nazareth L."/>
            <person name="Reid J."/>
            <person name="Worley K."/>
            <person name="Petrosino J."/>
            <person name="Highlander S."/>
            <person name="Gibbs R."/>
        </authorList>
    </citation>
    <scope>NUCLEOTIDE SEQUENCE [LARGE SCALE GENOMIC DNA]</scope>
    <source>
        <strain evidence="3 4">ATCC 12755</strain>
    </source>
</reference>
<dbReference type="GO" id="GO:0008194">
    <property type="term" value="F:UDP-glycosyltransferase activity"/>
    <property type="evidence" value="ECO:0007669"/>
    <property type="project" value="InterPro"/>
</dbReference>
<evidence type="ECO:0000256" key="2">
    <source>
        <dbReference type="ARBA" id="ARBA00022679"/>
    </source>
</evidence>
<dbReference type="InterPro" id="IPR050271">
    <property type="entry name" value="UDP-glycosyltransferase"/>
</dbReference>
<comment type="caution">
    <text evidence="3">The sequence shown here is derived from an EMBL/GenBank/DDBJ whole genome shotgun (WGS) entry which is preliminary data.</text>
</comment>
<name>F0ELR5_ENTCA</name>
<keyword evidence="2" id="KW-0808">Transferase</keyword>
<evidence type="ECO:0008006" key="5">
    <source>
        <dbReference type="Google" id="ProtNLM"/>
    </source>
</evidence>
<dbReference type="Gene3D" id="3.40.50.2000">
    <property type="entry name" value="Glycogen Phosphorylase B"/>
    <property type="match status" value="2"/>
</dbReference>
<gene>
    <name evidence="3" type="ORF">HMPREF9087_2357</name>
</gene>
<dbReference type="InterPro" id="IPR002213">
    <property type="entry name" value="UDP_glucos_trans"/>
</dbReference>
<evidence type="ECO:0000313" key="3">
    <source>
        <dbReference type="EMBL" id="EGC68999.1"/>
    </source>
</evidence>